<reference evidence="1" key="1">
    <citation type="submission" date="2017-02" db="EMBL/GenBank/DDBJ databases">
        <title>Delving into the versatile metabolic prowess of the omnipresent phylum Bacteroidetes.</title>
        <authorList>
            <person name="Nobu M.K."/>
            <person name="Mei R."/>
            <person name="Narihiro T."/>
            <person name="Kuroda K."/>
            <person name="Liu W.-T."/>
        </authorList>
    </citation>
    <scope>NUCLEOTIDE SEQUENCE</scope>
    <source>
        <strain evidence="1">ADurb.Bin160</strain>
    </source>
</reference>
<dbReference type="Gene3D" id="1.10.530.10">
    <property type="match status" value="1"/>
</dbReference>
<evidence type="ECO:0008006" key="2">
    <source>
        <dbReference type="Google" id="ProtNLM"/>
    </source>
</evidence>
<dbReference type="InterPro" id="IPR023346">
    <property type="entry name" value="Lysozyme-like_dom_sf"/>
</dbReference>
<sequence>MKKTFFLISLVCIMFSSVFSFVNYEKEEELMFLLNTAEYRISKFHMNVSKRDMHLLSETMPYVMKVCDYFSVNPLFLLTLIEHESNYKWVYGDSNKAVGFLQLHLNTAIFVQKKYNYILEELGLFYHEIPDIDFLNKTPVKTMVLSTLWFCYNFQRTNGSYIKAVGFYNGIENQEYMLNYFSRFSDTFVDYLHISTATGI</sequence>
<dbReference type="AlphaFoldDB" id="A0A1V5ZLQ3"/>
<gene>
    <name evidence="1" type="ORF">BWY04_01059</name>
</gene>
<protein>
    <recommendedName>
        <fullName evidence="2">Transglycosylase SLT domain protein</fullName>
    </recommendedName>
</protein>
<proteinExistence type="predicted"/>
<dbReference type="Proteomes" id="UP000485621">
    <property type="component" value="Unassembled WGS sequence"/>
</dbReference>
<comment type="caution">
    <text evidence="1">The sequence shown here is derived from an EMBL/GenBank/DDBJ whole genome shotgun (WGS) entry which is preliminary data.</text>
</comment>
<accession>A0A1V5ZLQ3</accession>
<dbReference type="EMBL" id="MWDB01000024">
    <property type="protein sequence ID" value="OQB41095.1"/>
    <property type="molecule type" value="Genomic_DNA"/>
</dbReference>
<dbReference type="SUPFAM" id="SSF53955">
    <property type="entry name" value="Lysozyme-like"/>
    <property type="match status" value="1"/>
</dbReference>
<name>A0A1V5ZLQ3_9BACT</name>
<organism evidence="1">
    <name type="scientific">candidate division CPR1 bacterium ADurb.Bin160</name>
    <dbReference type="NCBI Taxonomy" id="1852826"/>
    <lineage>
        <taxon>Bacteria</taxon>
        <taxon>candidate division CPR1</taxon>
    </lineage>
</organism>
<evidence type="ECO:0000313" key="1">
    <source>
        <dbReference type="EMBL" id="OQB41095.1"/>
    </source>
</evidence>